<dbReference type="EMBL" id="DS989846">
    <property type="protein sequence ID" value="EDX76256.1"/>
    <property type="molecule type" value="Genomic_DNA"/>
</dbReference>
<dbReference type="HOGENOM" id="CLU_081228_0_0_3"/>
<protein>
    <submittedName>
        <fullName evidence="1">Uncharacterized protein</fullName>
    </submittedName>
</protein>
<dbReference type="OrthoDB" id="491156at2"/>
<accession>B4VNQ2</accession>
<sequence>MSVVDKVIFCEGKQTSLDIKLIERVLAEQPGQRLTIVSAGGKFTFSVFAQGYFFPDEAVNKRYIIFRDRDFDVQPTSEVKLLKLGQRCFLTHRACIENYLLDADLIHNYWQTKFAEKSENPLSKWGHGDSVGIETITAWIDRSARTLQDYQAVRWALADVAKPSVARSQLETTWTKGSGKLPTSLDLQSCQAKAKELIQTFREAVDQVTQDRFEASLGIYHAKFSQDEFWQQKQYMIWFHGKDLQKAMQQQESQYISLKNFFAWAIEQLDITQYPDLMELRTKIENL</sequence>
<organism evidence="1 2">
    <name type="scientific">Coleofasciculus chthonoplastes PCC 7420</name>
    <dbReference type="NCBI Taxonomy" id="118168"/>
    <lineage>
        <taxon>Bacteria</taxon>
        <taxon>Bacillati</taxon>
        <taxon>Cyanobacteriota</taxon>
        <taxon>Cyanophyceae</taxon>
        <taxon>Coleofasciculales</taxon>
        <taxon>Coleofasciculaceae</taxon>
        <taxon>Coleofasciculus</taxon>
    </lineage>
</organism>
<gene>
    <name evidence="1" type="ORF">MC7420_4512</name>
</gene>
<dbReference type="AlphaFoldDB" id="B4VNQ2"/>
<dbReference type="RefSeq" id="WP_006099990.1">
    <property type="nucleotide sequence ID" value="NZ_DS989846.1"/>
</dbReference>
<dbReference type="STRING" id="118168.MC7420_4512"/>
<dbReference type="Proteomes" id="UP000003835">
    <property type="component" value="Unassembled WGS sequence"/>
</dbReference>
<reference evidence="1 2" key="1">
    <citation type="submission" date="2008-07" db="EMBL/GenBank/DDBJ databases">
        <authorList>
            <person name="Tandeau de Marsac N."/>
            <person name="Ferriera S."/>
            <person name="Johnson J."/>
            <person name="Kravitz S."/>
            <person name="Beeson K."/>
            <person name="Sutton G."/>
            <person name="Rogers Y.-H."/>
            <person name="Friedman R."/>
            <person name="Frazier M."/>
            <person name="Venter J.C."/>
        </authorList>
    </citation>
    <scope>NUCLEOTIDE SEQUENCE [LARGE SCALE GENOMIC DNA]</scope>
    <source>
        <strain evidence="1 2">PCC 7420</strain>
    </source>
</reference>
<keyword evidence="2" id="KW-1185">Reference proteome</keyword>
<name>B4VNQ2_9CYAN</name>
<dbReference type="eggNOG" id="ENOG502ZBBA">
    <property type="taxonomic scope" value="Bacteria"/>
</dbReference>
<evidence type="ECO:0000313" key="2">
    <source>
        <dbReference type="Proteomes" id="UP000003835"/>
    </source>
</evidence>
<evidence type="ECO:0000313" key="1">
    <source>
        <dbReference type="EMBL" id="EDX76256.1"/>
    </source>
</evidence>
<proteinExistence type="predicted"/>